<protein>
    <submittedName>
        <fullName evidence="7">Transcriptional regulator, TetR family</fullName>
    </submittedName>
</protein>
<keyword evidence="2 4" id="KW-0238">DNA-binding</keyword>
<dbReference type="KEGG" id="mno:Mnod_8304"/>
<dbReference type="SUPFAM" id="SSF46689">
    <property type="entry name" value="Homeodomain-like"/>
    <property type="match status" value="1"/>
</dbReference>
<dbReference type="InterPro" id="IPR050109">
    <property type="entry name" value="HTH-type_TetR-like_transc_reg"/>
</dbReference>
<evidence type="ECO:0000256" key="2">
    <source>
        <dbReference type="ARBA" id="ARBA00023125"/>
    </source>
</evidence>
<evidence type="ECO:0000256" key="3">
    <source>
        <dbReference type="ARBA" id="ARBA00023163"/>
    </source>
</evidence>
<evidence type="ECO:0000256" key="1">
    <source>
        <dbReference type="ARBA" id="ARBA00023015"/>
    </source>
</evidence>
<dbReference type="EMBL" id="CP001350">
    <property type="protein sequence ID" value="ACL62447.1"/>
    <property type="molecule type" value="Genomic_DNA"/>
</dbReference>
<feature type="DNA-binding region" description="H-T-H motif" evidence="4">
    <location>
        <begin position="44"/>
        <end position="63"/>
    </location>
</feature>
<dbReference type="SUPFAM" id="SSF48498">
    <property type="entry name" value="Tetracyclin repressor-like, C-terminal domain"/>
    <property type="match status" value="1"/>
</dbReference>
<gene>
    <name evidence="7" type="ordered locus">Mnod_8304</name>
</gene>
<organism evidence="7 8">
    <name type="scientific">Methylobacterium nodulans (strain LMG 21967 / CNCM I-2342 / ORS 2060)</name>
    <dbReference type="NCBI Taxonomy" id="460265"/>
    <lineage>
        <taxon>Bacteria</taxon>
        <taxon>Pseudomonadati</taxon>
        <taxon>Pseudomonadota</taxon>
        <taxon>Alphaproteobacteria</taxon>
        <taxon>Hyphomicrobiales</taxon>
        <taxon>Methylobacteriaceae</taxon>
        <taxon>Methylobacterium</taxon>
    </lineage>
</organism>
<evidence type="ECO:0000313" key="7">
    <source>
        <dbReference type="EMBL" id="ACL62447.1"/>
    </source>
</evidence>
<evidence type="ECO:0000256" key="4">
    <source>
        <dbReference type="PROSITE-ProRule" id="PRU00335"/>
    </source>
</evidence>
<dbReference type="AlphaFoldDB" id="B8IVK7"/>
<keyword evidence="1" id="KW-0805">Transcription regulation</keyword>
<keyword evidence="7" id="KW-0614">Plasmid</keyword>
<dbReference type="InterPro" id="IPR036271">
    <property type="entry name" value="Tet_transcr_reg_TetR-rel_C_sf"/>
</dbReference>
<dbReference type="PANTHER" id="PTHR30055">
    <property type="entry name" value="HTH-TYPE TRANSCRIPTIONAL REGULATOR RUTR"/>
    <property type="match status" value="1"/>
</dbReference>
<reference evidence="8" key="1">
    <citation type="submission" date="2009-01" db="EMBL/GenBank/DDBJ databases">
        <title>Complete sequence of plasmid 1 of Methylobacterium nodulans ORS 2060.</title>
        <authorList>
            <consortium name="US DOE Joint Genome Institute"/>
            <person name="Lucas S."/>
            <person name="Copeland A."/>
            <person name="Lapidus A."/>
            <person name="Glavina del Rio T."/>
            <person name="Dalin E."/>
            <person name="Tice H."/>
            <person name="Bruce D."/>
            <person name="Goodwin L."/>
            <person name="Pitluck S."/>
            <person name="Sims D."/>
            <person name="Brettin T."/>
            <person name="Detter J.C."/>
            <person name="Han C."/>
            <person name="Larimer F."/>
            <person name="Land M."/>
            <person name="Hauser L."/>
            <person name="Kyrpides N."/>
            <person name="Ivanova N."/>
            <person name="Marx C.J."/>
            <person name="Richardson P."/>
        </authorList>
    </citation>
    <scope>NUCLEOTIDE SEQUENCE [LARGE SCALE GENOMIC DNA]</scope>
    <source>
        <strain evidence="8">LMG 21967 / CNCM I-2342 / ORS 2060</strain>
        <plasmid evidence="8">Plasmid pMNOD01</plasmid>
    </source>
</reference>
<dbReference type="RefSeq" id="WP_015933997.1">
    <property type="nucleotide sequence ID" value="NC_011892.1"/>
</dbReference>
<dbReference type="InterPro" id="IPR009057">
    <property type="entry name" value="Homeodomain-like_sf"/>
</dbReference>
<dbReference type="Proteomes" id="UP000008207">
    <property type="component" value="Plasmid pMNOD01"/>
</dbReference>
<accession>B8IVK7</accession>
<dbReference type="Gene3D" id="1.10.10.60">
    <property type="entry name" value="Homeodomain-like"/>
    <property type="match status" value="1"/>
</dbReference>
<keyword evidence="8" id="KW-1185">Reference proteome</keyword>
<geneLocation type="plasmid" evidence="7 8">
    <name>pMNOD01</name>
</geneLocation>
<dbReference type="FunFam" id="1.10.10.60:FF:000141">
    <property type="entry name" value="TetR family transcriptional regulator"/>
    <property type="match status" value="1"/>
</dbReference>
<evidence type="ECO:0000313" key="8">
    <source>
        <dbReference type="Proteomes" id="UP000008207"/>
    </source>
</evidence>
<dbReference type="GO" id="GO:0003700">
    <property type="term" value="F:DNA-binding transcription factor activity"/>
    <property type="evidence" value="ECO:0007669"/>
    <property type="project" value="TreeGrafter"/>
</dbReference>
<dbReference type="PRINTS" id="PR00455">
    <property type="entry name" value="HTHTETR"/>
</dbReference>
<keyword evidence="3" id="KW-0804">Transcription</keyword>
<dbReference type="InterPro" id="IPR039536">
    <property type="entry name" value="TetR_C_Proteobacteria"/>
</dbReference>
<sequence>MARRGATVRDDEHAGSGGEGAGTSIAILDAARRLFLDAGYEGVSLEQVGRAAGVSRQTVYNQFGSKDAVFRSVVDRHWETVRTEVAVMLPSPSAEPAEPAEILHGFARALLRFVQGTDQIAFTRLVIAESRHQPWIAEAFYRAGKAPLVAAFAGVLSELTNRRLLCCPHPELAARQFMGLVQEFVIWPHVMRVGGLAEIPDDDTVVEEAVRTFLARYAAHPPG</sequence>
<dbReference type="GO" id="GO:0000976">
    <property type="term" value="F:transcription cis-regulatory region binding"/>
    <property type="evidence" value="ECO:0007669"/>
    <property type="project" value="TreeGrafter"/>
</dbReference>
<evidence type="ECO:0000259" key="6">
    <source>
        <dbReference type="PROSITE" id="PS50977"/>
    </source>
</evidence>
<dbReference type="InterPro" id="IPR001647">
    <property type="entry name" value="HTH_TetR"/>
</dbReference>
<dbReference type="PROSITE" id="PS50977">
    <property type="entry name" value="HTH_TETR_2"/>
    <property type="match status" value="1"/>
</dbReference>
<feature type="domain" description="HTH tetR-type" evidence="6">
    <location>
        <begin position="21"/>
        <end position="81"/>
    </location>
</feature>
<feature type="region of interest" description="Disordered" evidence="5">
    <location>
        <begin position="1"/>
        <end position="20"/>
    </location>
</feature>
<dbReference type="Gene3D" id="1.10.357.10">
    <property type="entry name" value="Tetracycline Repressor, domain 2"/>
    <property type="match status" value="1"/>
</dbReference>
<proteinExistence type="predicted"/>
<evidence type="ECO:0000256" key="5">
    <source>
        <dbReference type="SAM" id="MobiDB-lite"/>
    </source>
</evidence>
<dbReference type="OrthoDB" id="9816431at2"/>
<dbReference type="Pfam" id="PF00440">
    <property type="entry name" value="TetR_N"/>
    <property type="match status" value="1"/>
</dbReference>
<name>B8IVK7_METNO</name>
<dbReference type="Pfam" id="PF14246">
    <property type="entry name" value="TetR_C_7"/>
    <property type="match status" value="1"/>
</dbReference>
<dbReference type="HOGENOM" id="CLU_069356_27_1_5"/>
<dbReference type="PANTHER" id="PTHR30055:SF146">
    <property type="entry name" value="HTH-TYPE TRANSCRIPTIONAL DUAL REGULATOR CECR"/>
    <property type="match status" value="1"/>
</dbReference>